<dbReference type="SUPFAM" id="SSF56300">
    <property type="entry name" value="Metallo-dependent phosphatases"/>
    <property type="match status" value="1"/>
</dbReference>
<evidence type="ECO:0000256" key="16">
    <source>
        <dbReference type="ARBA" id="ARBA00023295"/>
    </source>
</evidence>
<evidence type="ECO:0000256" key="10">
    <source>
        <dbReference type="ARBA" id="ARBA00022801"/>
    </source>
</evidence>
<reference evidence="31" key="1">
    <citation type="journal article" date="2020" name="Nat. Ecol. Evol.">
        <title>Deeply conserved synteny resolves early events in vertebrate evolution.</title>
        <authorList>
            <person name="Simakov O."/>
            <person name="Marletaz F."/>
            <person name="Yue J.X."/>
            <person name="O'Connell B."/>
            <person name="Jenkins J."/>
            <person name="Brandt A."/>
            <person name="Calef R."/>
            <person name="Tung C.H."/>
            <person name="Huang T.K."/>
            <person name="Schmutz J."/>
            <person name="Satoh N."/>
            <person name="Yu J.K."/>
            <person name="Putnam N.H."/>
            <person name="Green R.E."/>
            <person name="Rokhsar D.S."/>
        </authorList>
    </citation>
    <scope>NUCLEOTIDE SEQUENCE [LARGE SCALE GENOMIC DNA]</scope>
    <source>
        <strain evidence="31">S238N-H82</strain>
    </source>
</reference>
<evidence type="ECO:0000256" key="2">
    <source>
        <dbReference type="ARBA" id="ARBA00004371"/>
    </source>
</evidence>
<feature type="binding site" evidence="27">
    <location>
        <position position="250"/>
    </location>
    <ligand>
        <name>Zn(2+)</name>
        <dbReference type="ChEBI" id="CHEBI:29105"/>
        <label>2</label>
    </ligand>
</feature>
<dbReference type="GO" id="GO:0006685">
    <property type="term" value="P:sphingomyelin catabolic process"/>
    <property type="evidence" value="ECO:0000318"/>
    <property type="project" value="GO_Central"/>
</dbReference>
<sequence length="599" mass="68432">MSYLLFSAGSALLCTFLLLVASPPTSHSDVRTDMEKLDALRRTIQKGRFSEAGSQTNWECELCEVGVTILKKTYGENKFQDEVAAALTQLCILSKLQDKTMCTGFTKEFKHEIVTIIGQTPLSSAEVCGLVVSDCSGPYDPTKFWKVTLPNTPKPPVTPPKPPKPGAPVSRVLFLSDVHVDLLYKPGANAYCGEYLCCRANSPAGKEGPKPAGKWGDYRYCDTPLWTLENLLQHLAQKQSEFDYAIWTGDIPPHNIWNQSRSDQLNALNIVSDMILKYLKIPIYPSLGNHESAPVNSFPPPFVSGKDSISWLYDALAETWTHWTPVSTKSNIERGAFYSVLVRPGLRLISINTNYCYNLNWWLLLNTTDPAGQLQWLTQQLQQAEDKGEKVHIIGHIPPGIDCLSAWSWNYYRIIDRYESTVAAQFFGHTHRDHFELFYDMKNRTRPTNIAYIGPSVTTYQYMNPGYRVYEIDGNYPESSMQVVNQQTYIMNLTEANLTDKPTWQLEYDTKEAYNMSSMTPADWDKFIQRLEKDTELFKTFYRYMYKSQRTDQPFTQKRRTAVICDLKTARSNDPSMCTLTPEVTWKDLQNYRTANRLC</sequence>
<dbReference type="Pfam" id="PF19272">
    <property type="entry name" value="ASMase_C"/>
    <property type="match status" value="1"/>
</dbReference>
<dbReference type="GO" id="GO:0005615">
    <property type="term" value="C:extracellular space"/>
    <property type="evidence" value="ECO:0000318"/>
    <property type="project" value="GO_Central"/>
</dbReference>
<dbReference type="GO" id="GO:0016798">
    <property type="term" value="F:hydrolase activity, acting on glycosyl bonds"/>
    <property type="evidence" value="ECO:0007669"/>
    <property type="project" value="UniProtKB-KW"/>
</dbReference>
<reference evidence="32" key="2">
    <citation type="submission" date="2025-08" db="UniProtKB">
        <authorList>
            <consortium name="RefSeq"/>
        </authorList>
    </citation>
    <scope>IDENTIFICATION</scope>
    <source>
        <strain evidence="32">S238N-H82</strain>
        <tissue evidence="32">Testes</tissue>
    </source>
</reference>
<dbReference type="AlphaFoldDB" id="A0A9J7N3C6"/>
<comment type="catalytic activity">
    <reaction evidence="17">
        <text>a sphingomyelin + H2O = phosphocholine + an N-acylsphing-4-enine + H(+)</text>
        <dbReference type="Rhea" id="RHEA:19253"/>
        <dbReference type="ChEBI" id="CHEBI:15377"/>
        <dbReference type="ChEBI" id="CHEBI:15378"/>
        <dbReference type="ChEBI" id="CHEBI:17636"/>
        <dbReference type="ChEBI" id="CHEBI:52639"/>
        <dbReference type="ChEBI" id="CHEBI:295975"/>
        <dbReference type="EC" id="3.1.4.12"/>
    </reaction>
    <physiologicalReaction direction="left-to-right" evidence="17">
        <dbReference type="Rhea" id="RHEA:19254"/>
    </physiologicalReaction>
</comment>
<comment type="function">
    <text evidence="22">This form is generated following cleavage by CASP7 in the extracellular milieu in response to bacterial infection. It shows increased ability to convert sphingomyelin to ceramide and promotes plasma membrane repair. Plasma membrane repair by ceramide counteracts the action of gasdermin-D (GSDMD) perforin (PRF1) pores that are formed in response to bacterial infection.</text>
</comment>
<dbReference type="Pfam" id="PF00149">
    <property type="entry name" value="Metallophos"/>
    <property type="match status" value="1"/>
</dbReference>
<evidence type="ECO:0000256" key="21">
    <source>
        <dbReference type="ARBA" id="ARBA00053461"/>
    </source>
</evidence>
<feature type="binding site" evidence="27">
    <location>
        <position position="250"/>
    </location>
    <ligand>
        <name>Zn(2+)</name>
        <dbReference type="ChEBI" id="CHEBI:29105"/>
        <label>1</label>
    </ligand>
</feature>
<evidence type="ECO:0000256" key="24">
    <source>
        <dbReference type="ARBA" id="ARBA00062722"/>
    </source>
</evidence>
<keyword evidence="10 26" id="KW-0378">Hydrolase</keyword>
<dbReference type="GO" id="GO:0034480">
    <property type="term" value="F:phosphatidylcholine phospholipase C activity"/>
    <property type="evidence" value="ECO:0007669"/>
    <property type="project" value="UniProtKB-EC"/>
</dbReference>
<evidence type="ECO:0000256" key="9">
    <source>
        <dbReference type="ARBA" id="ARBA00022729"/>
    </source>
</evidence>
<feature type="chain" id="PRO_5039885940" description="Sphingomyelin phosphodiesterase" evidence="29">
    <location>
        <begin position="29"/>
        <end position="599"/>
    </location>
</feature>
<evidence type="ECO:0000256" key="20">
    <source>
        <dbReference type="ARBA" id="ARBA00052601"/>
    </source>
</evidence>
<proteinExistence type="inferred from homology"/>
<evidence type="ECO:0000256" key="8">
    <source>
        <dbReference type="ARBA" id="ARBA00022723"/>
    </source>
</evidence>
<name>A0A9J7N3C6_BRAFL</name>
<keyword evidence="31" id="KW-1185">Reference proteome</keyword>
<evidence type="ECO:0000256" key="15">
    <source>
        <dbReference type="ARBA" id="ARBA00023228"/>
    </source>
</evidence>
<evidence type="ECO:0000256" key="22">
    <source>
        <dbReference type="ARBA" id="ARBA00057858"/>
    </source>
</evidence>
<dbReference type="PIRSF" id="PIRSF000948">
    <property type="entry name" value="Sphingomy_PDE"/>
    <property type="match status" value="1"/>
</dbReference>
<feature type="binding site" evidence="27">
    <location>
        <position position="431"/>
    </location>
    <ligand>
        <name>Zn(2+)</name>
        <dbReference type="ChEBI" id="CHEBI:29105"/>
        <label>1</label>
    </ligand>
</feature>
<evidence type="ECO:0000256" key="12">
    <source>
        <dbReference type="ARBA" id="ARBA00023098"/>
    </source>
</evidence>
<feature type="binding site" evidence="27">
    <location>
        <position position="289"/>
    </location>
    <ligand>
        <name>Zn(2+)</name>
        <dbReference type="ChEBI" id="CHEBI:29105"/>
        <label>2</label>
    </ligand>
</feature>
<feature type="domain" description="Saposin B-type" evidence="30">
    <location>
        <begin position="56"/>
        <end position="139"/>
    </location>
</feature>
<dbReference type="FunFam" id="3.60.21.10:FF:000045">
    <property type="entry name" value="Sphingomyelin phosphodiesterase"/>
    <property type="match status" value="1"/>
</dbReference>
<dbReference type="PROSITE" id="PS50015">
    <property type="entry name" value="SAP_B"/>
    <property type="match status" value="1"/>
</dbReference>
<evidence type="ECO:0000256" key="6">
    <source>
        <dbReference type="ARBA" id="ARBA00022553"/>
    </source>
</evidence>
<keyword evidence="9 29" id="KW-0732">Signal</keyword>
<dbReference type="CDD" id="cd00842">
    <property type="entry name" value="MPP_ASMase"/>
    <property type="match status" value="1"/>
</dbReference>
<dbReference type="SUPFAM" id="SSF47862">
    <property type="entry name" value="Saposin"/>
    <property type="match status" value="1"/>
</dbReference>
<dbReference type="OMA" id="DCDLPFR"/>
<comment type="catalytic activity">
    <reaction evidence="19">
        <text>N-(octadecanoyl)-sphing-4-enine-1-phosphocholine + H2O = N-octadecanoylsphing-4-enine + phosphocholine + H(+)</text>
        <dbReference type="Rhea" id="RHEA:54284"/>
        <dbReference type="ChEBI" id="CHEBI:15377"/>
        <dbReference type="ChEBI" id="CHEBI:15378"/>
        <dbReference type="ChEBI" id="CHEBI:72961"/>
        <dbReference type="ChEBI" id="CHEBI:83358"/>
        <dbReference type="ChEBI" id="CHEBI:295975"/>
    </reaction>
    <physiologicalReaction direction="left-to-right" evidence="19">
        <dbReference type="Rhea" id="RHEA:54285"/>
    </physiologicalReaction>
</comment>
<feature type="signal peptide" evidence="29">
    <location>
        <begin position="1"/>
        <end position="28"/>
    </location>
</feature>
<evidence type="ECO:0000256" key="18">
    <source>
        <dbReference type="ARBA" id="ARBA00048421"/>
    </source>
</evidence>
<dbReference type="InterPro" id="IPR011001">
    <property type="entry name" value="Saposin-like"/>
</dbReference>
<feature type="binding site" evidence="27">
    <location>
        <position position="177"/>
    </location>
    <ligand>
        <name>Zn(2+)</name>
        <dbReference type="ChEBI" id="CHEBI:29105"/>
        <label>1</label>
    </ligand>
</feature>
<gene>
    <name evidence="32" type="primary">LOC118424166</name>
</gene>
<dbReference type="GO" id="GO:0046872">
    <property type="term" value="F:metal ion binding"/>
    <property type="evidence" value="ECO:0007669"/>
    <property type="project" value="UniProtKB-KW"/>
</dbReference>
<evidence type="ECO:0000256" key="29">
    <source>
        <dbReference type="SAM" id="SignalP"/>
    </source>
</evidence>
<evidence type="ECO:0000256" key="4">
    <source>
        <dbReference type="ARBA" id="ARBA00008234"/>
    </source>
</evidence>
<keyword evidence="16 26" id="KW-0326">Glycosidase</keyword>
<comment type="function">
    <text evidence="23">In the lysosomes, converts sphingomyelin to ceramide. Plays an important role in the export of cholesterol from the intraendolysosomal membranes. Also has phospholipase C activities toward 1,2-diacylglycerolphosphocholine and 1,2-diacylglycerolphosphoglycerol. Modulates stress-induced apoptosis through the production of ceramide.</text>
</comment>
<feature type="disulfide bond" evidence="28">
    <location>
        <begin position="91"/>
        <end position="102"/>
    </location>
</feature>
<feature type="binding site" evidence="27">
    <location>
        <position position="396"/>
    </location>
    <ligand>
        <name>Zn(2+)</name>
        <dbReference type="ChEBI" id="CHEBI:29105"/>
        <label>2</label>
    </ligand>
</feature>
<dbReference type="InterPro" id="IPR011160">
    <property type="entry name" value="Sphingomy_PDE"/>
</dbReference>
<evidence type="ECO:0000256" key="19">
    <source>
        <dbReference type="ARBA" id="ARBA00051187"/>
    </source>
</evidence>
<keyword evidence="14" id="KW-0325">Glycoprotein</keyword>
<dbReference type="OrthoDB" id="282973at2759"/>
<dbReference type="InterPro" id="IPR004843">
    <property type="entry name" value="Calcineurin-like_PHP"/>
</dbReference>
<comment type="similarity">
    <text evidence="4 26">Belongs to the acid sphingomyelinase family.</text>
</comment>
<keyword evidence="6" id="KW-0597">Phosphoprotein</keyword>
<evidence type="ECO:0000313" key="31">
    <source>
        <dbReference type="Proteomes" id="UP000001554"/>
    </source>
</evidence>
<dbReference type="PANTHER" id="PTHR10340">
    <property type="entry name" value="SPHINGOMYELIN PHOSPHODIESTERASE"/>
    <property type="match status" value="1"/>
</dbReference>
<dbReference type="Proteomes" id="UP000001554">
    <property type="component" value="Chromosome 10"/>
</dbReference>
<evidence type="ECO:0000256" key="26">
    <source>
        <dbReference type="PIRNR" id="PIRNR000948"/>
    </source>
</evidence>
<evidence type="ECO:0000313" key="32">
    <source>
        <dbReference type="RefSeq" id="XP_035688595.1"/>
    </source>
</evidence>
<feature type="disulfide bond" evidence="28">
    <location>
        <begin position="356"/>
        <end position="403"/>
    </location>
</feature>
<dbReference type="InterPro" id="IPR041805">
    <property type="entry name" value="ASMase/PPN1_MPP"/>
</dbReference>
<evidence type="ECO:0000259" key="30">
    <source>
        <dbReference type="PROSITE" id="PS50015"/>
    </source>
</evidence>
<dbReference type="SMART" id="SM00741">
    <property type="entry name" value="SapB"/>
    <property type="match status" value="1"/>
</dbReference>
<keyword evidence="5" id="KW-0964">Secreted</keyword>
<evidence type="ECO:0000256" key="5">
    <source>
        <dbReference type="ARBA" id="ARBA00022525"/>
    </source>
</evidence>
<evidence type="ECO:0000256" key="14">
    <source>
        <dbReference type="ARBA" id="ARBA00023180"/>
    </source>
</evidence>
<evidence type="ECO:0000256" key="7">
    <source>
        <dbReference type="ARBA" id="ARBA00022677"/>
    </source>
</evidence>
<dbReference type="GO" id="GO:0061750">
    <property type="term" value="F:acid sphingomyelin phosphodiesterase activity"/>
    <property type="evidence" value="ECO:0000318"/>
    <property type="project" value="GO_Central"/>
</dbReference>
<accession>A0A9J7N3C6</accession>
<keyword evidence="11 27" id="KW-0862">Zinc</keyword>
<dbReference type="PANTHER" id="PTHR10340:SF34">
    <property type="entry name" value="SPHINGOMYELIN PHOSPHODIESTERASE"/>
    <property type="match status" value="1"/>
</dbReference>
<comment type="cofactor">
    <cofactor evidence="27">
        <name>Zn(2+)</name>
        <dbReference type="ChEBI" id="CHEBI:29105"/>
    </cofactor>
    <text evidence="27">Binds 2 Zn(2+) ions per subunit.</text>
</comment>
<dbReference type="InterPro" id="IPR045473">
    <property type="entry name" value="ASM_C"/>
</dbReference>
<evidence type="ECO:0000256" key="25">
    <source>
        <dbReference type="ARBA" id="ARBA00069549"/>
    </source>
</evidence>
<dbReference type="Gene3D" id="3.60.21.10">
    <property type="match status" value="1"/>
</dbReference>
<protein>
    <recommendedName>
        <fullName evidence="25 26">Sphingomyelin phosphodiesterase</fullName>
    </recommendedName>
</protein>
<evidence type="ECO:0000256" key="13">
    <source>
        <dbReference type="ARBA" id="ARBA00023157"/>
    </source>
</evidence>
<dbReference type="GeneID" id="118424166"/>
<dbReference type="Gene3D" id="1.10.225.10">
    <property type="entry name" value="Saposin-like"/>
    <property type="match status" value="1"/>
</dbReference>
<comment type="catalytic activity">
    <reaction evidence="20">
        <text>1,2-dihexadecanoyl-sn-glycero-3-phosphocholine + H2O = 1,2-dihexadecanoyl-sn-glycerol + phosphocholine + H(+)</text>
        <dbReference type="Rhea" id="RHEA:45304"/>
        <dbReference type="ChEBI" id="CHEBI:15377"/>
        <dbReference type="ChEBI" id="CHEBI:15378"/>
        <dbReference type="ChEBI" id="CHEBI:72999"/>
        <dbReference type="ChEBI" id="CHEBI:82929"/>
        <dbReference type="ChEBI" id="CHEBI:295975"/>
    </reaction>
    <physiologicalReaction direction="left-to-right" evidence="20">
        <dbReference type="Rhea" id="RHEA:45305"/>
    </physiologicalReaction>
</comment>
<evidence type="ECO:0000256" key="17">
    <source>
        <dbReference type="ARBA" id="ARBA00047268"/>
    </source>
</evidence>
<dbReference type="GO" id="GO:0005811">
    <property type="term" value="C:lipid droplet"/>
    <property type="evidence" value="ECO:0007669"/>
    <property type="project" value="UniProtKB-SubCell"/>
</dbReference>
<dbReference type="InterPro" id="IPR008139">
    <property type="entry name" value="SaposinB_dom"/>
</dbReference>
<feature type="disulfide bond" evidence="28">
    <location>
        <begin position="198"/>
        <end position="221"/>
    </location>
</feature>
<comment type="subunit">
    <text evidence="24">Monomer. Interacts with SORT1; the interaction is required for SMPD1 targeting to lysosomes.</text>
</comment>
<dbReference type="RefSeq" id="XP_035688595.1">
    <property type="nucleotide sequence ID" value="XM_035832702.1"/>
</dbReference>
<evidence type="ECO:0000256" key="23">
    <source>
        <dbReference type="ARBA" id="ARBA00058748"/>
    </source>
</evidence>
<dbReference type="GO" id="GO:0005764">
    <property type="term" value="C:lysosome"/>
    <property type="evidence" value="ECO:0000318"/>
    <property type="project" value="GO_Central"/>
</dbReference>
<dbReference type="GO" id="GO:0016020">
    <property type="term" value="C:membrane"/>
    <property type="evidence" value="ECO:0007669"/>
    <property type="project" value="GOC"/>
</dbReference>
<evidence type="ECO:0000256" key="27">
    <source>
        <dbReference type="PIRSR" id="PIRSR000948-1"/>
    </source>
</evidence>
<feature type="disulfide bond" evidence="28">
    <location>
        <begin position="192"/>
        <end position="197"/>
    </location>
</feature>
<keyword evidence="8 27" id="KW-0479">Metal-binding</keyword>
<comment type="catalytic activity">
    <reaction evidence="18">
        <text>a 1,2-diacyl-sn-glycero-3-phosphocholine + H2O = phosphocholine + a 1,2-diacyl-sn-glycerol + H(+)</text>
        <dbReference type="Rhea" id="RHEA:10604"/>
        <dbReference type="ChEBI" id="CHEBI:15377"/>
        <dbReference type="ChEBI" id="CHEBI:15378"/>
        <dbReference type="ChEBI" id="CHEBI:17815"/>
        <dbReference type="ChEBI" id="CHEBI:57643"/>
        <dbReference type="ChEBI" id="CHEBI:295975"/>
        <dbReference type="EC" id="3.1.4.3"/>
    </reaction>
    <physiologicalReaction direction="left-to-right" evidence="18">
        <dbReference type="Rhea" id="RHEA:10605"/>
    </physiologicalReaction>
</comment>
<evidence type="ECO:0000256" key="11">
    <source>
        <dbReference type="ARBA" id="ARBA00022833"/>
    </source>
</evidence>
<evidence type="ECO:0000256" key="3">
    <source>
        <dbReference type="ARBA" id="ARBA00004502"/>
    </source>
</evidence>
<dbReference type="InterPro" id="IPR029052">
    <property type="entry name" value="Metallo-depent_PP-like"/>
</dbReference>
<dbReference type="KEGG" id="bfo:118424166"/>
<evidence type="ECO:0000256" key="28">
    <source>
        <dbReference type="PIRSR" id="PIRSR000948-2"/>
    </source>
</evidence>
<feature type="disulfide bond" evidence="28">
    <location>
        <begin position="63"/>
        <end position="128"/>
    </location>
</feature>
<keyword evidence="15" id="KW-0458">Lysosome</keyword>
<feature type="binding site" evidence="27">
    <location>
        <position position="179"/>
    </location>
    <ligand>
        <name>Zn(2+)</name>
        <dbReference type="ChEBI" id="CHEBI:29105"/>
        <label>1</label>
    </ligand>
</feature>
<organism evidence="31 32">
    <name type="scientific">Branchiostoma floridae</name>
    <name type="common">Florida lancelet</name>
    <name type="synonym">Amphioxus</name>
    <dbReference type="NCBI Taxonomy" id="7739"/>
    <lineage>
        <taxon>Eukaryota</taxon>
        <taxon>Metazoa</taxon>
        <taxon>Chordata</taxon>
        <taxon>Cephalochordata</taxon>
        <taxon>Leptocardii</taxon>
        <taxon>Amphioxiformes</taxon>
        <taxon>Branchiostomatidae</taxon>
        <taxon>Branchiostoma</taxon>
    </lineage>
</organism>
<keyword evidence="7" id="KW-0551">Lipid droplet</keyword>
<feature type="binding site" evidence="27">
    <location>
        <position position="429"/>
    </location>
    <ligand>
        <name>Zn(2+)</name>
        <dbReference type="ChEBI" id="CHEBI:29105"/>
        <label>2</label>
    </ligand>
</feature>
<dbReference type="GO" id="GO:0046513">
    <property type="term" value="P:ceramide biosynthetic process"/>
    <property type="evidence" value="ECO:0000318"/>
    <property type="project" value="GO_Central"/>
</dbReference>
<keyword evidence="13 28" id="KW-1015">Disulfide bond</keyword>
<keyword evidence="12" id="KW-0443">Lipid metabolism</keyword>
<evidence type="ECO:0000256" key="1">
    <source>
        <dbReference type="ARBA" id="ARBA00004239"/>
    </source>
</evidence>
<comment type="function">
    <text evidence="21">Converts sphingomyelin to ceramide. Exists as two enzymatic forms that arise from alternative trafficking of a single protein precursor, one that is targeted to the endolysosomal compartment, whereas the other is released extracellularly. However, in response to various forms of stress, lysosomal exocytosis may represent a major source of the secretory form.</text>
</comment>
<comment type="subcellular location">
    <subcellularLocation>
        <location evidence="3">Lipid droplet</location>
    </subcellularLocation>
    <subcellularLocation>
        <location evidence="2">Lysosome</location>
    </subcellularLocation>
    <subcellularLocation>
        <location evidence="1">Secreted</location>
        <location evidence="1">Extracellular space</location>
    </subcellularLocation>
</comment>